<evidence type="ECO:0000256" key="10">
    <source>
        <dbReference type="ARBA" id="ARBA00022842"/>
    </source>
</evidence>
<feature type="domain" description="UmuC" evidence="17">
    <location>
        <begin position="5"/>
        <end position="192"/>
    </location>
</feature>
<feature type="active site" evidence="15">
    <location>
        <position position="111"/>
    </location>
</feature>
<dbReference type="InterPro" id="IPR050116">
    <property type="entry name" value="DNA_polymerase-Y"/>
</dbReference>
<name>A0AAE3A5J6_9FIRM</name>
<dbReference type="InterPro" id="IPR036775">
    <property type="entry name" value="DNA_pol_Y-fam_lit_finger_sf"/>
</dbReference>
<comment type="subcellular location">
    <subcellularLocation>
        <location evidence="1 15">Cytoplasm</location>
    </subcellularLocation>
</comment>
<comment type="caution">
    <text evidence="18">The sequence shown here is derived from an EMBL/GenBank/DDBJ whole genome shotgun (WGS) entry which is preliminary data.</text>
</comment>
<dbReference type="PANTHER" id="PTHR11076">
    <property type="entry name" value="DNA REPAIR POLYMERASE UMUC / TRANSFERASE FAMILY MEMBER"/>
    <property type="match status" value="1"/>
</dbReference>
<dbReference type="GO" id="GO:0009432">
    <property type="term" value="P:SOS response"/>
    <property type="evidence" value="ECO:0007669"/>
    <property type="project" value="TreeGrafter"/>
</dbReference>
<evidence type="ECO:0000256" key="9">
    <source>
        <dbReference type="ARBA" id="ARBA00022763"/>
    </source>
</evidence>
<evidence type="ECO:0000256" key="8">
    <source>
        <dbReference type="ARBA" id="ARBA00022723"/>
    </source>
</evidence>
<evidence type="ECO:0000256" key="1">
    <source>
        <dbReference type="ARBA" id="ARBA00004496"/>
    </source>
</evidence>
<dbReference type="Pfam" id="PF00817">
    <property type="entry name" value="IMS"/>
    <property type="match status" value="1"/>
</dbReference>
<dbReference type="GO" id="GO:0003684">
    <property type="term" value="F:damaged DNA binding"/>
    <property type="evidence" value="ECO:0007669"/>
    <property type="project" value="InterPro"/>
</dbReference>
<keyword evidence="8 15" id="KW-0479">Metal-binding</keyword>
<comment type="cofactor">
    <cofactor evidence="15">
        <name>Mg(2+)</name>
        <dbReference type="ChEBI" id="CHEBI:18420"/>
    </cofactor>
    <text evidence="15">Binds 2 magnesium ions per subunit.</text>
</comment>
<evidence type="ECO:0000256" key="12">
    <source>
        <dbReference type="ARBA" id="ARBA00023125"/>
    </source>
</evidence>
<dbReference type="GO" id="GO:0006261">
    <property type="term" value="P:DNA-templated DNA replication"/>
    <property type="evidence" value="ECO:0007669"/>
    <property type="project" value="UniProtKB-UniRule"/>
</dbReference>
<feature type="binding site" evidence="15">
    <location>
        <position position="110"/>
    </location>
    <ligand>
        <name>Mg(2+)</name>
        <dbReference type="ChEBI" id="CHEBI:18420"/>
    </ligand>
</feature>
<keyword evidence="6 15" id="KW-0548">Nucleotidyltransferase</keyword>
<dbReference type="CDD" id="cd03586">
    <property type="entry name" value="PolY_Pol_IV_kappa"/>
    <property type="match status" value="1"/>
</dbReference>
<reference evidence="18 19" key="1">
    <citation type="submission" date="2021-10" db="EMBL/GenBank/DDBJ databases">
        <title>Anaerobic single-cell dispensing facilitates the cultivation of human gut bacteria.</title>
        <authorList>
            <person name="Afrizal A."/>
        </authorList>
    </citation>
    <scope>NUCLEOTIDE SEQUENCE [LARGE SCALE GENOMIC DNA]</scope>
    <source>
        <strain evidence="18 19">CLA-AA-H276</strain>
    </source>
</reference>
<keyword evidence="11 15" id="KW-0239">DNA-directed DNA polymerase</keyword>
<evidence type="ECO:0000256" key="2">
    <source>
        <dbReference type="ARBA" id="ARBA00010945"/>
    </source>
</evidence>
<keyword evidence="19" id="KW-1185">Reference proteome</keyword>
<proteinExistence type="inferred from homology"/>
<evidence type="ECO:0000256" key="11">
    <source>
        <dbReference type="ARBA" id="ARBA00022932"/>
    </source>
</evidence>
<evidence type="ECO:0000256" key="14">
    <source>
        <dbReference type="ARBA" id="ARBA00049244"/>
    </source>
</evidence>
<dbReference type="GO" id="GO:0000287">
    <property type="term" value="F:magnesium ion binding"/>
    <property type="evidence" value="ECO:0007669"/>
    <property type="project" value="UniProtKB-UniRule"/>
</dbReference>
<dbReference type="PANTHER" id="PTHR11076:SF33">
    <property type="entry name" value="DNA POLYMERASE KAPPA"/>
    <property type="match status" value="1"/>
</dbReference>
<keyword evidence="12 15" id="KW-0238">DNA-binding</keyword>
<evidence type="ECO:0000256" key="13">
    <source>
        <dbReference type="ARBA" id="ARBA00023204"/>
    </source>
</evidence>
<keyword evidence="7 15" id="KW-0235">DNA replication</keyword>
<dbReference type="InterPro" id="IPR001126">
    <property type="entry name" value="UmuC"/>
</dbReference>
<feature type="region of interest" description="Disordered" evidence="16">
    <location>
        <begin position="234"/>
        <end position="255"/>
    </location>
</feature>
<comment type="subunit">
    <text evidence="15">Monomer.</text>
</comment>
<comment type="function">
    <text evidence="15">Poorly processive, error-prone DNA polymerase involved in untargeted mutagenesis. Copies undamaged DNA at stalled replication forks, which arise in vivo from mismatched or misaligned primer ends. These misaligned primers can be extended by PolIV. Exhibits no 3'-5' exonuclease (proofreading) activity. May be involved in translesional synthesis, in conjunction with the beta clamp from PolIII.</text>
</comment>
<dbReference type="EMBL" id="JAJEPS010000001">
    <property type="protein sequence ID" value="MCC2124588.1"/>
    <property type="molecule type" value="Genomic_DNA"/>
</dbReference>
<feature type="site" description="Substrate discrimination" evidence="15">
    <location>
        <position position="14"/>
    </location>
</feature>
<dbReference type="Gene3D" id="3.30.1490.100">
    <property type="entry name" value="DNA polymerase, Y-family, little finger domain"/>
    <property type="match status" value="1"/>
</dbReference>
<evidence type="ECO:0000259" key="17">
    <source>
        <dbReference type="PROSITE" id="PS50173"/>
    </source>
</evidence>
<sequence length="414" mass="46671">MERLIFHVDVNSAFLSWEAARRVKEGLPDLREIPSCIGGDPKSRRGIVVAKSIPAKKYGVTTGEPVSMALRKCPELVCVPGDFALFETCSRAFKKICASYAPVMESFSIDEVFLDMSGTQKIYPDPVKLACEIKDRIREELGFTVNIGIGTNKLLAKMASDFEKPDKVHTLFPAEIPTKMWPLPVRDLLFLGKASEQKLIKAGIKTIGEMARYPETEIQRLLGEKTGHQLYEYANGRDDSPVRGEREEAKGYSAETTTEEDIVTYEQAFSLLLAQCDVVAARMRKDGKKCSCVSVTYRMLDFRTRSHQKKLGNPTDVTEEIFVQVKNLLYECWQCQPLRLIGVALTDLTSDDFRQMSLFENTENHEKQKKVDGVVDDIRKRFGNGMIVRGSTMKTADKVARKAKAQMELRDKNS</sequence>
<dbReference type="SUPFAM" id="SSF56672">
    <property type="entry name" value="DNA/RNA polymerases"/>
    <property type="match status" value="1"/>
</dbReference>
<evidence type="ECO:0000256" key="5">
    <source>
        <dbReference type="ARBA" id="ARBA00022679"/>
    </source>
</evidence>
<accession>A0AAE3A5J6</accession>
<evidence type="ECO:0000256" key="4">
    <source>
        <dbReference type="ARBA" id="ARBA00022490"/>
    </source>
</evidence>
<dbReference type="RefSeq" id="WP_308458212.1">
    <property type="nucleotide sequence ID" value="NZ_JAJEPS010000001.1"/>
</dbReference>
<dbReference type="GO" id="GO:0003887">
    <property type="term" value="F:DNA-directed DNA polymerase activity"/>
    <property type="evidence" value="ECO:0007669"/>
    <property type="project" value="UniProtKB-UniRule"/>
</dbReference>
<keyword evidence="4 15" id="KW-0963">Cytoplasm</keyword>
<feature type="binding site" evidence="15">
    <location>
        <position position="9"/>
    </location>
    <ligand>
        <name>Mg(2+)</name>
        <dbReference type="ChEBI" id="CHEBI:18420"/>
    </ligand>
</feature>
<dbReference type="Proteomes" id="UP001198220">
    <property type="component" value="Unassembled WGS sequence"/>
</dbReference>
<organism evidence="18 19">
    <name type="scientific">Hominiventricola filiformis</name>
    <dbReference type="NCBI Taxonomy" id="2885352"/>
    <lineage>
        <taxon>Bacteria</taxon>
        <taxon>Bacillati</taxon>
        <taxon>Bacillota</taxon>
        <taxon>Clostridia</taxon>
        <taxon>Lachnospirales</taxon>
        <taxon>Lachnospiraceae</taxon>
        <taxon>Hominiventricola</taxon>
    </lineage>
</organism>
<evidence type="ECO:0000256" key="15">
    <source>
        <dbReference type="HAMAP-Rule" id="MF_01113"/>
    </source>
</evidence>
<evidence type="ECO:0000256" key="3">
    <source>
        <dbReference type="ARBA" id="ARBA00022457"/>
    </source>
</evidence>
<dbReference type="InterPro" id="IPR043502">
    <property type="entry name" value="DNA/RNA_pol_sf"/>
</dbReference>
<gene>
    <name evidence="15" type="primary">dinB</name>
    <name evidence="18" type="ORF">LKD36_00165</name>
</gene>
<evidence type="ECO:0000313" key="18">
    <source>
        <dbReference type="EMBL" id="MCC2124588.1"/>
    </source>
</evidence>
<dbReference type="InterPro" id="IPR043128">
    <property type="entry name" value="Rev_trsase/Diguanyl_cyclase"/>
</dbReference>
<keyword evidence="3 15" id="KW-0515">Mutator protein</keyword>
<keyword evidence="10 15" id="KW-0460">Magnesium</keyword>
<dbReference type="SUPFAM" id="SSF100879">
    <property type="entry name" value="Lesion bypass DNA polymerase (Y-family), little finger domain"/>
    <property type="match status" value="1"/>
</dbReference>
<dbReference type="GO" id="GO:0006281">
    <property type="term" value="P:DNA repair"/>
    <property type="evidence" value="ECO:0007669"/>
    <property type="project" value="UniProtKB-UniRule"/>
</dbReference>
<evidence type="ECO:0000256" key="16">
    <source>
        <dbReference type="SAM" id="MobiDB-lite"/>
    </source>
</evidence>
<dbReference type="GO" id="GO:0042276">
    <property type="term" value="P:error-prone translesion synthesis"/>
    <property type="evidence" value="ECO:0007669"/>
    <property type="project" value="TreeGrafter"/>
</dbReference>
<protein>
    <recommendedName>
        <fullName evidence="15">DNA polymerase IV</fullName>
        <shortName evidence="15">Pol IV</shortName>
        <ecNumber evidence="15">2.7.7.7</ecNumber>
    </recommendedName>
</protein>
<dbReference type="InterPro" id="IPR053848">
    <property type="entry name" value="IMS_HHH_1"/>
</dbReference>
<keyword evidence="5 15" id="KW-0808">Transferase</keyword>
<evidence type="ECO:0000256" key="7">
    <source>
        <dbReference type="ARBA" id="ARBA00022705"/>
    </source>
</evidence>
<feature type="compositionally biased region" description="Basic and acidic residues" evidence="16">
    <location>
        <begin position="235"/>
        <end position="250"/>
    </location>
</feature>
<comment type="catalytic activity">
    <reaction evidence="14 15">
        <text>DNA(n) + a 2'-deoxyribonucleoside 5'-triphosphate = DNA(n+1) + diphosphate</text>
        <dbReference type="Rhea" id="RHEA:22508"/>
        <dbReference type="Rhea" id="RHEA-COMP:17339"/>
        <dbReference type="Rhea" id="RHEA-COMP:17340"/>
        <dbReference type="ChEBI" id="CHEBI:33019"/>
        <dbReference type="ChEBI" id="CHEBI:61560"/>
        <dbReference type="ChEBI" id="CHEBI:173112"/>
        <dbReference type="EC" id="2.7.7.7"/>
    </reaction>
</comment>
<dbReference type="EC" id="2.7.7.7" evidence="15"/>
<dbReference type="Pfam" id="PF21999">
    <property type="entry name" value="IMS_HHH_1"/>
    <property type="match status" value="1"/>
</dbReference>
<keyword evidence="13 15" id="KW-0234">DNA repair</keyword>
<dbReference type="PROSITE" id="PS50173">
    <property type="entry name" value="UMUC"/>
    <property type="match status" value="1"/>
</dbReference>
<dbReference type="Gene3D" id="3.30.70.270">
    <property type="match status" value="1"/>
</dbReference>
<dbReference type="InterPro" id="IPR017961">
    <property type="entry name" value="DNA_pol_Y-fam_little_finger"/>
</dbReference>
<comment type="similarity">
    <text evidence="2 15">Belongs to the DNA polymerase type-Y family.</text>
</comment>
<dbReference type="Gene3D" id="1.10.150.20">
    <property type="entry name" value="5' to 3' exonuclease, C-terminal subdomain"/>
    <property type="match status" value="1"/>
</dbReference>
<dbReference type="InterPro" id="IPR022880">
    <property type="entry name" value="DNApol_IV"/>
</dbReference>
<evidence type="ECO:0000313" key="19">
    <source>
        <dbReference type="Proteomes" id="UP001198220"/>
    </source>
</evidence>
<dbReference type="HAMAP" id="MF_01113">
    <property type="entry name" value="DNApol_IV"/>
    <property type="match status" value="1"/>
</dbReference>
<keyword evidence="9 15" id="KW-0227">DNA damage</keyword>
<dbReference type="Pfam" id="PF11799">
    <property type="entry name" value="IMS_C"/>
    <property type="match status" value="1"/>
</dbReference>
<dbReference type="AlphaFoldDB" id="A0AAE3A5J6"/>
<evidence type="ECO:0000256" key="6">
    <source>
        <dbReference type="ARBA" id="ARBA00022695"/>
    </source>
</evidence>
<dbReference type="GO" id="GO:0005829">
    <property type="term" value="C:cytosol"/>
    <property type="evidence" value="ECO:0007669"/>
    <property type="project" value="TreeGrafter"/>
</dbReference>
<dbReference type="Gene3D" id="3.40.1170.60">
    <property type="match status" value="1"/>
</dbReference>